<dbReference type="Gene3D" id="1.10.10.10">
    <property type="entry name" value="Winged helix-like DNA-binding domain superfamily/Winged helix DNA-binding domain"/>
    <property type="match status" value="1"/>
</dbReference>
<dbReference type="InterPro" id="IPR011991">
    <property type="entry name" value="ArsR-like_HTH"/>
</dbReference>
<feature type="domain" description="HTH asnC-type" evidence="4">
    <location>
        <begin position="1"/>
        <end position="77"/>
    </location>
</feature>
<protein>
    <submittedName>
        <fullName evidence="5">Transcriptional regulator</fullName>
    </submittedName>
</protein>
<sequence>MDELDIRILKLLEENGRLSHEEIGKLLHISRPSVHQRVGKLEKSGVIKGYRGIVDWSKLDQKIKVMISVKVVSQGFKEAADQIIRIQIPGVSIIECQRLAGEWCMLLKVRVTSPEELTLLLDEILRIPDIKETSTTFILSTIYEDGLKGV</sequence>
<dbReference type="InterPro" id="IPR019888">
    <property type="entry name" value="Tscrpt_reg_AsnC-like"/>
</dbReference>
<dbReference type="GO" id="GO:0043200">
    <property type="term" value="P:response to amino acid"/>
    <property type="evidence" value="ECO:0007669"/>
    <property type="project" value="TreeGrafter"/>
</dbReference>
<dbReference type="PANTHER" id="PTHR30154">
    <property type="entry name" value="LEUCINE-RESPONSIVE REGULATORY PROTEIN"/>
    <property type="match status" value="1"/>
</dbReference>
<keyword evidence="1" id="KW-0805">Transcription regulation</keyword>
<dbReference type="PRINTS" id="PR00033">
    <property type="entry name" value="HTHASNC"/>
</dbReference>
<dbReference type="EMBL" id="CP009285">
    <property type="protein sequence ID" value="AIQ60886.1"/>
    <property type="molecule type" value="Genomic_DNA"/>
</dbReference>
<dbReference type="SMART" id="SM00344">
    <property type="entry name" value="HTH_ASNC"/>
    <property type="match status" value="1"/>
</dbReference>
<reference evidence="5" key="1">
    <citation type="submission" date="2014-08" db="EMBL/GenBank/DDBJ databases">
        <title>Comparative genomics of the Paenibacillus odorifer group.</title>
        <authorList>
            <person name="den Bakker H.C."/>
            <person name="Tsai Y.-C.Y.-C."/>
            <person name="Martin N."/>
            <person name="Korlach J."/>
            <person name="Wiedmann M."/>
        </authorList>
    </citation>
    <scope>NUCLEOTIDE SEQUENCE [LARGE SCALE GENOMIC DNA]</scope>
    <source>
        <strain evidence="5">DSM 13188</strain>
    </source>
</reference>
<dbReference type="PROSITE" id="PS50956">
    <property type="entry name" value="HTH_ASNC_2"/>
    <property type="match status" value="1"/>
</dbReference>
<dbReference type="Gene3D" id="3.30.70.920">
    <property type="match status" value="1"/>
</dbReference>
<evidence type="ECO:0000313" key="6">
    <source>
        <dbReference type="Proteomes" id="UP000029518"/>
    </source>
</evidence>
<dbReference type="SUPFAM" id="SSF46785">
    <property type="entry name" value="Winged helix' DNA-binding domain"/>
    <property type="match status" value="1"/>
</dbReference>
<evidence type="ECO:0000259" key="4">
    <source>
        <dbReference type="PROSITE" id="PS50956"/>
    </source>
</evidence>
<proteinExistence type="predicted"/>
<dbReference type="OrthoDB" id="34294at2"/>
<dbReference type="KEGG" id="pbd:PBOR_31125"/>
<dbReference type="InterPro" id="IPR000485">
    <property type="entry name" value="AsnC-type_HTH_dom"/>
</dbReference>
<dbReference type="GO" id="GO:0005829">
    <property type="term" value="C:cytosol"/>
    <property type="evidence" value="ECO:0007669"/>
    <property type="project" value="TreeGrafter"/>
</dbReference>
<evidence type="ECO:0000313" key="5">
    <source>
        <dbReference type="EMBL" id="AIQ60886.1"/>
    </source>
</evidence>
<keyword evidence="3" id="KW-0804">Transcription</keyword>
<dbReference type="Pfam" id="PF01037">
    <property type="entry name" value="AsnC_trans_reg"/>
    <property type="match status" value="1"/>
</dbReference>
<dbReference type="CDD" id="cd00090">
    <property type="entry name" value="HTH_ARSR"/>
    <property type="match status" value="1"/>
</dbReference>
<dbReference type="SUPFAM" id="SSF54909">
    <property type="entry name" value="Dimeric alpha+beta barrel"/>
    <property type="match status" value="1"/>
</dbReference>
<name>A0A089LHC7_PAEBO</name>
<dbReference type="RefSeq" id="WP_042217538.1">
    <property type="nucleotide sequence ID" value="NZ_CP009285.1"/>
</dbReference>
<dbReference type="InterPro" id="IPR011008">
    <property type="entry name" value="Dimeric_a/b-barrel"/>
</dbReference>
<evidence type="ECO:0000256" key="2">
    <source>
        <dbReference type="ARBA" id="ARBA00023125"/>
    </source>
</evidence>
<dbReference type="AlphaFoldDB" id="A0A089LHC7"/>
<keyword evidence="6" id="KW-1185">Reference proteome</keyword>
<dbReference type="Proteomes" id="UP000029518">
    <property type="component" value="Chromosome"/>
</dbReference>
<dbReference type="GO" id="GO:0043565">
    <property type="term" value="F:sequence-specific DNA binding"/>
    <property type="evidence" value="ECO:0007669"/>
    <property type="project" value="InterPro"/>
</dbReference>
<dbReference type="Pfam" id="PF13412">
    <property type="entry name" value="HTH_24"/>
    <property type="match status" value="1"/>
</dbReference>
<accession>A0A089LHC7</accession>
<evidence type="ECO:0000256" key="1">
    <source>
        <dbReference type="ARBA" id="ARBA00023015"/>
    </source>
</evidence>
<dbReference type="InterPro" id="IPR019887">
    <property type="entry name" value="Tscrpt_reg_AsnC/Lrp_C"/>
</dbReference>
<dbReference type="InterPro" id="IPR036388">
    <property type="entry name" value="WH-like_DNA-bd_sf"/>
</dbReference>
<dbReference type="HOGENOM" id="CLU_091233_5_4_9"/>
<gene>
    <name evidence="5" type="ORF">PBOR_31125</name>
</gene>
<keyword evidence="2" id="KW-0238">DNA-binding</keyword>
<dbReference type="PANTHER" id="PTHR30154:SF34">
    <property type="entry name" value="TRANSCRIPTIONAL REGULATOR AZLB"/>
    <property type="match status" value="1"/>
</dbReference>
<evidence type="ECO:0000256" key="3">
    <source>
        <dbReference type="ARBA" id="ARBA00023163"/>
    </source>
</evidence>
<dbReference type="InterPro" id="IPR036390">
    <property type="entry name" value="WH_DNA-bd_sf"/>
</dbReference>
<organism evidence="5 6">
    <name type="scientific">Paenibacillus borealis</name>
    <dbReference type="NCBI Taxonomy" id="160799"/>
    <lineage>
        <taxon>Bacteria</taxon>
        <taxon>Bacillati</taxon>
        <taxon>Bacillota</taxon>
        <taxon>Bacilli</taxon>
        <taxon>Bacillales</taxon>
        <taxon>Paenibacillaceae</taxon>
        <taxon>Paenibacillus</taxon>
    </lineage>
</organism>